<feature type="compositionally biased region" description="Polar residues" evidence="1">
    <location>
        <begin position="1"/>
        <end position="11"/>
    </location>
</feature>
<feature type="compositionally biased region" description="Pro residues" evidence="1">
    <location>
        <begin position="230"/>
        <end position="239"/>
    </location>
</feature>
<dbReference type="Proteomes" id="UP001311232">
    <property type="component" value="Unassembled WGS sequence"/>
</dbReference>
<dbReference type="EMBL" id="JAHHUM010000875">
    <property type="protein sequence ID" value="KAK5616690.1"/>
    <property type="molecule type" value="Genomic_DNA"/>
</dbReference>
<protein>
    <submittedName>
        <fullName evidence="2">Uncharacterized protein</fullName>
    </submittedName>
</protein>
<evidence type="ECO:0000313" key="2">
    <source>
        <dbReference type="EMBL" id="KAK5616690.1"/>
    </source>
</evidence>
<feature type="region of interest" description="Disordered" evidence="1">
    <location>
        <begin position="1"/>
        <end position="291"/>
    </location>
</feature>
<dbReference type="AlphaFoldDB" id="A0AAV9S6H9"/>
<keyword evidence="3" id="KW-1185">Reference proteome</keyword>
<name>A0AAV9S6H9_9TELE</name>
<feature type="compositionally biased region" description="Polar residues" evidence="1">
    <location>
        <begin position="116"/>
        <end position="128"/>
    </location>
</feature>
<gene>
    <name evidence="2" type="ORF">CRENBAI_000522</name>
</gene>
<feature type="compositionally biased region" description="Polar residues" evidence="1">
    <location>
        <begin position="64"/>
        <end position="76"/>
    </location>
</feature>
<reference evidence="2 3" key="1">
    <citation type="submission" date="2021-06" db="EMBL/GenBank/DDBJ databases">
        <authorList>
            <person name="Palmer J.M."/>
        </authorList>
    </citation>
    <scope>NUCLEOTIDE SEQUENCE [LARGE SCALE GENOMIC DNA]</scope>
    <source>
        <strain evidence="2 3">MEX-2019</strain>
        <tissue evidence="2">Muscle</tissue>
    </source>
</reference>
<comment type="caution">
    <text evidence="2">The sequence shown here is derived from an EMBL/GenBank/DDBJ whole genome shotgun (WGS) entry which is preliminary data.</text>
</comment>
<accession>A0AAV9S6H9</accession>
<proteinExistence type="predicted"/>
<sequence>MQNHQHPGQPSKNDKAKLSRSSNATATPHILPYISRGTVKTTNPKHTPPTRPAGTHTWRPEMSTAPSPQHTIQWRTRPSKEHSKQKPCTKPNAAPPAVQKQSPLAKVQPREKKTHSIQAESLQSQNPTEKPRPVPPEINNGQPALPNHADPSDPPPPDRTGTGFRNRSPDKEPESEPGPNEPRNPGPNDAYPHPSPTTHLQHRRKPTPTPTYEQLISPHKTLYTQVDSTSPPPTDPPPRQQNALLEGESTCNEMVPTHPFRRPLSPPMHQTPQEPREPKPTPEPPRSSMATRPVTYNVCSMSCQGSSIGLCLNHFEMYCSLLGKK</sequence>
<organism evidence="2 3">
    <name type="scientific">Crenichthys baileyi</name>
    <name type="common">White River springfish</name>
    <dbReference type="NCBI Taxonomy" id="28760"/>
    <lineage>
        <taxon>Eukaryota</taxon>
        <taxon>Metazoa</taxon>
        <taxon>Chordata</taxon>
        <taxon>Craniata</taxon>
        <taxon>Vertebrata</taxon>
        <taxon>Euteleostomi</taxon>
        <taxon>Actinopterygii</taxon>
        <taxon>Neopterygii</taxon>
        <taxon>Teleostei</taxon>
        <taxon>Neoteleostei</taxon>
        <taxon>Acanthomorphata</taxon>
        <taxon>Ovalentaria</taxon>
        <taxon>Atherinomorphae</taxon>
        <taxon>Cyprinodontiformes</taxon>
        <taxon>Goodeidae</taxon>
        <taxon>Crenichthys</taxon>
    </lineage>
</organism>
<evidence type="ECO:0000313" key="3">
    <source>
        <dbReference type="Proteomes" id="UP001311232"/>
    </source>
</evidence>
<evidence type="ECO:0000256" key="1">
    <source>
        <dbReference type="SAM" id="MobiDB-lite"/>
    </source>
</evidence>